<evidence type="ECO:0000256" key="3">
    <source>
        <dbReference type="ARBA" id="ARBA00022475"/>
    </source>
</evidence>
<keyword evidence="9" id="KW-1185">Reference proteome</keyword>
<evidence type="ECO:0000256" key="4">
    <source>
        <dbReference type="ARBA" id="ARBA00022692"/>
    </source>
</evidence>
<evidence type="ECO:0000256" key="6">
    <source>
        <dbReference type="ARBA" id="ARBA00023136"/>
    </source>
</evidence>
<evidence type="ECO:0000313" key="9">
    <source>
        <dbReference type="Proteomes" id="UP001144323"/>
    </source>
</evidence>
<name>A0A9W6GTB3_9HYPH</name>
<keyword evidence="4 7" id="KW-0812">Transmembrane</keyword>
<dbReference type="AlphaFoldDB" id="A0A9W6GTB3"/>
<feature type="transmembrane region" description="Helical" evidence="7">
    <location>
        <begin position="12"/>
        <end position="32"/>
    </location>
</feature>
<dbReference type="PANTHER" id="PTHR33508:SF1">
    <property type="entry name" value="UPF0056 MEMBRANE PROTEIN YHCE"/>
    <property type="match status" value="1"/>
</dbReference>
<evidence type="ECO:0000256" key="7">
    <source>
        <dbReference type="RuleBase" id="RU362048"/>
    </source>
</evidence>
<keyword evidence="5 7" id="KW-1133">Transmembrane helix</keyword>
<dbReference type="Pfam" id="PF01914">
    <property type="entry name" value="MarC"/>
    <property type="match status" value="1"/>
</dbReference>
<evidence type="ECO:0000313" key="8">
    <source>
        <dbReference type="EMBL" id="GLI92668.1"/>
    </source>
</evidence>
<proteinExistence type="inferred from homology"/>
<dbReference type="PANTHER" id="PTHR33508">
    <property type="entry name" value="UPF0056 MEMBRANE PROTEIN YHCE"/>
    <property type="match status" value="1"/>
</dbReference>
<gene>
    <name evidence="8" type="ORF">LMG27198_16600</name>
</gene>
<protein>
    <recommendedName>
        <fullName evidence="7">UPF0056 membrane protein</fullName>
    </recommendedName>
</protein>
<accession>A0A9W6GTB3</accession>
<comment type="subcellular location">
    <subcellularLocation>
        <location evidence="1 7">Cell membrane</location>
        <topology evidence="1 7">Multi-pass membrane protein</topology>
    </subcellularLocation>
</comment>
<dbReference type="RefSeq" id="WP_281802016.1">
    <property type="nucleotide sequence ID" value="NZ_BSEC01000001.1"/>
</dbReference>
<reference evidence="8" key="1">
    <citation type="journal article" date="2023" name="Int. J. Syst. Evol. Microbiol.">
        <title>Methylocystis iwaonis sp. nov., a type II methane-oxidizing bacterium from surface soil of a rice paddy field in Japan, and emended description of the genus Methylocystis (ex Whittenbury et al. 1970) Bowman et al. 1993.</title>
        <authorList>
            <person name="Kaise H."/>
            <person name="Sawadogo J.B."/>
            <person name="Alam M.S."/>
            <person name="Ueno C."/>
            <person name="Dianou D."/>
            <person name="Shinjo R."/>
            <person name="Asakawa S."/>
        </authorList>
    </citation>
    <scope>NUCLEOTIDE SEQUENCE</scope>
    <source>
        <strain evidence="8">LMG27198</strain>
    </source>
</reference>
<evidence type="ECO:0000256" key="2">
    <source>
        <dbReference type="ARBA" id="ARBA00009784"/>
    </source>
</evidence>
<feature type="transmembrane region" description="Helical" evidence="7">
    <location>
        <begin position="44"/>
        <end position="70"/>
    </location>
</feature>
<comment type="similarity">
    <text evidence="2 7">Belongs to the UPF0056 (MarC) family.</text>
</comment>
<feature type="transmembrane region" description="Helical" evidence="7">
    <location>
        <begin position="183"/>
        <end position="202"/>
    </location>
</feature>
<keyword evidence="3" id="KW-1003">Cell membrane</keyword>
<feature type="transmembrane region" description="Helical" evidence="7">
    <location>
        <begin position="116"/>
        <end position="138"/>
    </location>
</feature>
<dbReference type="GO" id="GO:0005886">
    <property type="term" value="C:plasma membrane"/>
    <property type="evidence" value="ECO:0007669"/>
    <property type="project" value="UniProtKB-SubCell"/>
</dbReference>
<feature type="transmembrane region" description="Helical" evidence="7">
    <location>
        <begin position="150"/>
        <end position="171"/>
    </location>
</feature>
<evidence type="ECO:0000256" key="1">
    <source>
        <dbReference type="ARBA" id="ARBA00004651"/>
    </source>
</evidence>
<organism evidence="8 9">
    <name type="scientific">Methylocystis echinoides</name>
    <dbReference type="NCBI Taxonomy" id="29468"/>
    <lineage>
        <taxon>Bacteria</taxon>
        <taxon>Pseudomonadati</taxon>
        <taxon>Pseudomonadota</taxon>
        <taxon>Alphaproteobacteria</taxon>
        <taxon>Hyphomicrobiales</taxon>
        <taxon>Methylocystaceae</taxon>
        <taxon>Methylocystis</taxon>
    </lineage>
</organism>
<comment type="caution">
    <text evidence="8">The sequence shown here is derived from an EMBL/GenBank/DDBJ whole genome shotgun (WGS) entry which is preliminary data.</text>
</comment>
<dbReference type="EMBL" id="BSEC01000001">
    <property type="protein sequence ID" value="GLI92668.1"/>
    <property type="molecule type" value="Genomic_DNA"/>
</dbReference>
<dbReference type="InterPro" id="IPR002771">
    <property type="entry name" value="Multi_antbiot-R_MarC"/>
</dbReference>
<dbReference type="Proteomes" id="UP001144323">
    <property type="component" value="Unassembled WGS sequence"/>
</dbReference>
<dbReference type="NCBIfam" id="TIGR00427">
    <property type="entry name" value="NAAT family transporter"/>
    <property type="match status" value="1"/>
</dbReference>
<evidence type="ECO:0000256" key="5">
    <source>
        <dbReference type="ARBA" id="ARBA00022989"/>
    </source>
</evidence>
<feature type="transmembrane region" description="Helical" evidence="7">
    <location>
        <begin position="76"/>
        <end position="96"/>
    </location>
</feature>
<keyword evidence="6 7" id="KW-0472">Membrane</keyword>
<sequence>MAAAIVSDFIGAFVTLFVVVEPLGLAPVFLAATARHSGAARVGIATRACVYAFLILTGAALGGAALLRVMGITLPAFRVAGGLLLFSIASEMVLGVRIGRESQTAHQALVENGRHIAAFPLAIPLMAGPGAITAALLISGEAHGDPARLAALIGAILAVIALCWIVCRLAFAVQRLIGASASIVMEKLIGVLLASLAVQFVMDGARSLFS</sequence>